<accession>A0ACC3TF88</accession>
<keyword evidence="2" id="KW-1185">Reference proteome</keyword>
<comment type="caution">
    <text evidence="1">The sequence shown here is derived from an EMBL/GenBank/DDBJ whole genome shotgun (WGS) entry which is preliminary data.</text>
</comment>
<proteinExistence type="predicted"/>
<gene>
    <name evidence="1" type="ORF">V1517DRAFT_331837</name>
</gene>
<evidence type="ECO:0000313" key="1">
    <source>
        <dbReference type="EMBL" id="KAK9319630.1"/>
    </source>
</evidence>
<organism evidence="1 2">
    <name type="scientific">Lipomyces orientalis</name>
    <dbReference type="NCBI Taxonomy" id="1233043"/>
    <lineage>
        <taxon>Eukaryota</taxon>
        <taxon>Fungi</taxon>
        <taxon>Dikarya</taxon>
        <taxon>Ascomycota</taxon>
        <taxon>Saccharomycotina</taxon>
        <taxon>Lipomycetes</taxon>
        <taxon>Lipomycetales</taxon>
        <taxon>Lipomycetaceae</taxon>
        <taxon>Lipomyces</taxon>
    </lineage>
</organism>
<dbReference type="EMBL" id="MU970172">
    <property type="protein sequence ID" value="KAK9319630.1"/>
    <property type="molecule type" value="Genomic_DNA"/>
</dbReference>
<dbReference type="Proteomes" id="UP001489719">
    <property type="component" value="Unassembled WGS sequence"/>
</dbReference>
<protein>
    <submittedName>
        <fullName evidence="1">Uncharacterized protein</fullName>
    </submittedName>
</protein>
<name>A0ACC3TF88_9ASCO</name>
<reference evidence="2" key="1">
    <citation type="journal article" date="2024" name="Front. Bioeng. Biotechnol.">
        <title>Genome-scale model development and genomic sequencing of the oleaginous clade Lipomyces.</title>
        <authorList>
            <person name="Czajka J.J."/>
            <person name="Han Y."/>
            <person name="Kim J."/>
            <person name="Mondo S.J."/>
            <person name="Hofstad B.A."/>
            <person name="Robles A."/>
            <person name="Haridas S."/>
            <person name="Riley R."/>
            <person name="LaButti K."/>
            <person name="Pangilinan J."/>
            <person name="Andreopoulos W."/>
            <person name="Lipzen A."/>
            <person name="Yan J."/>
            <person name="Wang M."/>
            <person name="Ng V."/>
            <person name="Grigoriev I.V."/>
            <person name="Spatafora J.W."/>
            <person name="Magnuson J.K."/>
            <person name="Baker S.E."/>
            <person name="Pomraning K.R."/>
        </authorList>
    </citation>
    <scope>NUCLEOTIDE SEQUENCE [LARGE SCALE GENOMIC DNA]</scope>
    <source>
        <strain evidence="2">CBS 10300</strain>
    </source>
</reference>
<sequence length="123" mass="14154">MSVSDVFKALTHFRLQRVALTENSTDSAYNVSVKSDNKASTKSKRFQGSKNKREAKKYLKCITATCVSTKPKTVASRSINFCKYKMRDSKQTLPPSRTAPQSRRRLQPSRVNWILLKYQLYTQ</sequence>
<evidence type="ECO:0000313" key="2">
    <source>
        <dbReference type="Proteomes" id="UP001489719"/>
    </source>
</evidence>